<dbReference type="InterPro" id="IPR050214">
    <property type="entry name" value="Cys_Synth/Cystath_Beta-Synth"/>
</dbReference>
<evidence type="ECO:0000313" key="8">
    <source>
        <dbReference type="Proteomes" id="UP001595886"/>
    </source>
</evidence>
<keyword evidence="4" id="KW-0663">Pyridoxal phosphate</keyword>
<evidence type="ECO:0000256" key="5">
    <source>
        <dbReference type="ARBA" id="ARBA00047931"/>
    </source>
</evidence>
<dbReference type="EC" id="2.5.1.47" evidence="3"/>
<comment type="pathway">
    <text evidence="2">Amino-acid biosynthesis; L-cysteine biosynthesis; L-cysteine from L-serine: step 2/2.</text>
</comment>
<proteinExistence type="predicted"/>
<comment type="cofactor">
    <cofactor evidence="1">
        <name>pyridoxal 5'-phosphate</name>
        <dbReference type="ChEBI" id="CHEBI:597326"/>
    </cofactor>
</comment>
<protein>
    <recommendedName>
        <fullName evidence="3">cysteine synthase</fullName>
        <ecNumber evidence="3">2.5.1.47</ecNumber>
    </recommendedName>
</protein>
<comment type="caution">
    <text evidence="7">The sequence shown here is derived from an EMBL/GenBank/DDBJ whole genome shotgun (WGS) entry which is preliminary data.</text>
</comment>
<organism evidence="7 8">
    <name type="scientific">Dokdonella ginsengisoli</name>
    <dbReference type="NCBI Taxonomy" id="363846"/>
    <lineage>
        <taxon>Bacteria</taxon>
        <taxon>Pseudomonadati</taxon>
        <taxon>Pseudomonadota</taxon>
        <taxon>Gammaproteobacteria</taxon>
        <taxon>Lysobacterales</taxon>
        <taxon>Rhodanobacteraceae</taxon>
        <taxon>Dokdonella</taxon>
    </lineage>
</organism>
<keyword evidence="8" id="KW-1185">Reference proteome</keyword>
<name>A0ABV9QWP2_9GAMM</name>
<dbReference type="Proteomes" id="UP001595886">
    <property type="component" value="Unassembled WGS sequence"/>
</dbReference>
<dbReference type="InterPro" id="IPR001926">
    <property type="entry name" value="TrpB-like_PALP"/>
</dbReference>
<dbReference type="Pfam" id="PF00291">
    <property type="entry name" value="PALP"/>
    <property type="match status" value="1"/>
</dbReference>
<accession>A0ABV9QWP2</accession>
<dbReference type="PROSITE" id="PS00901">
    <property type="entry name" value="CYS_SYNTHASE"/>
    <property type="match status" value="1"/>
</dbReference>
<sequence length="328" mass="34365">MHDPLHPAAGFGVTAPANVLDHIGRTPLVRLERIAAGLPVPVLAKCEHLNPGGSIKDRIALAIVDDAQARGVLHAGMTLVEATAGNTGVGLALVAAARGYALVCVMPEKMSTDKRTALAALGAKVVVVPNAPLASPDNFRNVARRLAEENGWFLTDQFCNPANVRIHEQTTAEEILQQTHGRVGAFVAGAGTGGTLSGVGRRLKAQLPAVRIVLADPLGSALADWVENGTPGPDGSYQVEGIGAGQPPQNLHREVIDGVERVSDEESFGMVRRLVREEGLLVGGSAGTNVVAALRLAARGGLDGPVVTVLPDSWDRYRAKPWMQGWDS</sequence>
<evidence type="ECO:0000313" key="7">
    <source>
        <dbReference type="EMBL" id="MFC4821272.1"/>
    </source>
</evidence>
<comment type="catalytic activity">
    <reaction evidence="5">
        <text>O-acetyl-L-serine + hydrogen sulfide = L-cysteine + acetate</text>
        <dbReference type="Rhea" id="RHEA:14829"/>
        <dbReference type="ChEBI" id="CHEBI:29919"/>
        <dbReference type="ChEBI" id="CHEBI:30089"/>
        <dbReference type="ChEBI" id="CHEBI:35235"/>
        <dbReference type="ChEBI" id="CHEBI:58340"/>
        <dbReference type="EC" id="2.5.1.47"/>
    </reaction>
</comment>
<evidence type="ECO:0000256" key="2">
    <source>
        <dbReference type="ARBA" id="ARBA00004962"/>
    </source>
</evidence>
<feature type="domain" description="Tryptophan synthase beta chain-like PALP" evidence="6">
    <location>
        <begin position="20"/>
        <end position="312"/>
    </location>
</feature>
<dbReference type="InterPro" id="IPR001216">
    <property type="entry name" value="P-phosphate_BS"/>
</dbReference>
<reference evidence="8" key="1">
    <citation type="journal article" date="2019" name="Int. J. Syst. Evol. Microbiol.">
        <title>The Global Catalogue of Microorganisms (GCM) 10K type strain sequencing project: providing services to taxonomists for standard genome sequencing and annotation.</title>
        <authorList>
            <consortium name="The Broad Institute Genomics Platform"/>
            <consortium name="The Broad Institute Genome Sequencing Center for Infectious Disease"/>
            <person name="Wu L."/>
            <person name="Ma J."/>
        </authorList>
    </citation>
    <scope>NUCLEOTIDE SEQUENCE [LARGE SCALE GENOMIC DNA]</scope>
    <source>
        <strain evidence="8">CCUG 30340</strain>
    </source>
</reference>
<evidence type="ECO:0000259" key="6">
    <source>
        <dbReference type="Pfam" id="PF00291"/>
    </source>
</evidence>
<dbReference type="RefSeq" id="WP_380021557.1">
    <property type="nucleotide sequence ID" value="NZ_JBHSHD010000010.1"/>
</dbReference>
<dbReference type="Gene3D" id="3.40.50.1100">
    <property type="match status" value="2"/>
</dbReference>
<gene>
    <name evidence="7" type="ORF">ACFO6Q_13120</name>
</gene>
<dbReference type="CDD" id="cd01561">
    <property type="entry name" value="CBS_like"/>
    <property type="match status" value="1"/>
</dbReference>
<dbReference type="InterPro" id="IPR036052">
    <property type="entry name" value="TrpB-like_PALP_sf"/>
</dbReference>
<dbReference type="EMBL" id="JBHSHD010000010">
    <property type="protein sequence ID" value="MFC4821272.1"/>
    <property type="molecule type" value="Genomic_DNA"/>
</dbReference>
<dbReference type="SUPFAM" id="SSF53686">
    <property type="entry name" value="Tryptophan synthase beta subunit-like PLP-dependent enzymes"/>
    <property type="match status" value="1"/>
</dbReference>
<evidence type="ECO:0000256" key="1">
    <source>
        <dbReference type="ARBA" id="ARBA00001933"/>
    </source>
</evidence>
<dbReference type="PANTHER" id="PTHR10314">
    <property type="entry name" value="CYSTATHIONINE BETA-SYNTHASE"/>
    <property type="match status" value="1"/>
</dbReference>
<evidence type="ECO:0000256" key="4">
    <source>
        <dbReference type="ARBA" id="ARBA00022898"/>
    </source>
</evidence>
<evidence type="ECO:0000256" key="3">
    <source>
        <dbReference type="ARBA" id="ARBA00012681"/>
    </source>
</evidence>